<sequence length="277" mass="31693">MTEPRRPPELGDIQETLLIPLYARAVETSKRHGMLSDPRAVEMVDAIDYDFTRFDGAKSLLGANLRTLLFDAWVADFLQRHPKGTVVEIGTGLNTRFERLDNGTVHWIDLDLPDVIELRRTFFQDTDRRRMLALSVTDPAWTDEVRKSPGPYFLAAEAVLIYLEEQQVHSVFDLIAERLPGALLALETAAGRMVDSQDSHDVLGKVAARMRWRCDDPTALERWRPGVHLTDSCSFARLPAPVARRLNPAYRLMLRAASLLRRRDMEAYRFNLFRFAD</sequence>
<evidence type="ECO:0000256" key="1">
    <source>
        <dbReference type="ARBA" id="ARBA00022603"/>
    </source>
</evidence>
<evidence type="ECO:0000256" key="2">
    <source>
        <dbReference type="ARBA" id="ARBA00022679"/>
    </source>
</evidence>
<gene>
    <name evidence="3" type="ORF">ABT384_42010</name>
</gene>
<dbReference type="GO" id="GO:0008168">
    <property type="term" value="F:methyltransferase activity"/>
    <property type="evidence" value="ECO:0007669"/>
    <property type="project" value="UniProtKB-KW"/>
</dbReference>
<accession>A0ABV1Y5R9</accession>
<dbReference type="SUPFAM" id="SSF53335">
    <property type="entry name" value="S-adenosyl-L-methionine-dependent methyltransferases"/>
    <property type="match status" value="1"/>
</dbReference>
<dbReference type="GO" id="GO:0032259">
    <property type="term" value="P:methylation"/>
    <property type="evidence" value="ECO:0007669"/>
    <property type="project" value="UniProtKB-KW"/>
</dbReference>
<protein>
    <submittedName>
        <fullName evidence="3">Class I SAM-dependent methyltransferase</fullName>
        <ecNumber evidence="3">2.1.1.-</ecNumber>
    </submittedName>
</protein>
<dbReference type="InterPro" id="IPR016874">
    <property type="entry name" value="TcmP-like"/>
</dbReference>
<evidence type="ECO:0000313" key="4">
    <source>
        <dbReference type="Proteomes" id="UP001486207"/>
    </source>
</evidence>
<dbReference type="InterPro" id="IPR007213">
    <property type="entry name" value="Ppm1/Ppm2/Tcmp"/>
</dbReference>
<comment type="caution">
    <text evidence="3">The sequence shown here is derived from an EMBL/GenBank/DDBJ whole genome shotgun (WGS) entry which is preliminary data.</text>
</comment>
<reference evidence="3 4" key="1">
    <citation type="submission" date="2024-06" db="EMBL/GenBank/DDBJ databases">
        <title>The Natural Products Discovery Center: Release of the First 8490 Sequenced Strains for Exploring Actinobacteria Biosynthetic Diversity.</title>
        <authorList>
            <person name="Kalkreuter E."/>
            <person name="Kautsar S.A."/>
            <person name="Yang D."/>
            <person name="Bader C.D."/>
            <person name="Teijaro C.N."/>
            <person name="Fluegel L."/>
            <person name="Davis C.M."/>
            <person name="Simpson J.R."/>
            <person name="Lauterbach L."/>
            <person name="Steele A.D."/>
            <person name="Gui C."/>
            <person name="Meng S."/>
            <person name="Li G."/>
            <person name="Viehrig K."/>
            <person name="Ye F."/>
            <person name="Su P."/>
            <person name="Kiefer A.F."/>
            <person name="Nichols A."/>
            <person name="Cepeda A.J."/>
            <person name="Yan W."/>
            <person name="Fan B."/>
            <person name="Jiang Y."/>
            <person name="Adhikari A."/>
            <person name="Zheng C.-J."/>
            <person name="Schuster L."/>
            <person name="Cowan T.M."/>
            <person name="Smanski M.J."/>
            <person name="Chevrette M.G."/>
            <person name="De Carvalho L.P.S."/>
            <person name="Shen B."/>
        </authorList>
    </citation>
    <scope>NUCLEOTIDE SEQUENCE [LARGE SCALE GENOMIC DNA]</scope>
    <source>
        <strain evidence="3 4">NPDC000155</strain>
    </source>
</reference>
<proteinExistence type="predicted"/>
<dbReference type="PANTHER" id="PTHR43619:SF2">
    <property type="entry name" value="S-ADENOSYL-L-METHIONINE-DEPENDENT METHYLTRANSFERASES SUPERFAMILY PROTEIN"/>
    <property type="match status" value="1"/>
</dbReference>
<organism evidence="3 4">
    <name type="scientific">Streptomyces lanatus</name>
    <dbReference type="NCBI Taxonomy" id="66900"/>
    <lineage>
        <taxon>Bacteria</taxon>
        <taxon>Bacillati</taxon>
        <taxon>Actinomycetota</taxon>
        <taxon>Actinomycetes</taxon>
        <taxon>Kitasatosporales</taxon>
        <taxon>Streptomycetaceae</taxon>
        <taxon>Streptomyces</taxon>
    </lineage>
</organism>
<dbReference type="InterPro" id="IPR029063">
    <property type="entry name" value="SAM-dependent_MTases_sf"/>
</dbReference>
<keyword evidence="2 3" id="KW-0808">Transferase</keyword>
<dbReference type="Proteomes" id="UP001486207">
    <property type="component" value="Unassembled WGS sequence"/>
</dbReference>
<keyword evidence="4" id="KW-1185">Reference proteome</keyword>
<dbReference type="PANTHER" id="PTHR43619">
    <property type="entry name" value="S-ADENOSYL-L-METHIONINE-DEPENDENT METHYLTRANSFERASE YKTD-RELATED"/>
    <property type="match status" value="1"/>
</dbReference>
<dbReference type="EC" id="2.1.1.-" evidence="3"/>
<dbReference type="Pfam" id="PF04072">
    <property type="entry name" value="LCM"/>
    <property type="match status" value="1"/>
</dbReference>
<evidence type="ECO:0000313" key="3">
    <source>
        <dbReference type="EMBL" id="MER7379187.1"/>
    </source>
</evidence>
<dbReference type="PIRSF" id="PIRSF028177">
    <property type="entry name" value="Polyketide_synth_Omtfrase_TcmP"/>
    <property type="match status" value="1"/>
</dbReference>
<dbReference type="RefSeq" id="WP_229912467.1">
    <property type="nucleotide sequence ID" value="NZ_BNBM01000027.1"/>
</dbReference>
<dbReference type="Gene3D" id="3.40.50.150">
    <property type="entry name" value="Vaccinia Virus protein VP39"/>
    <property type="match status" value="1"/>
</dbReference>
<keyword evidence="1 3" id="KW-0489">Methyltransferase</keyword>
<dbReference type="EMBL" id="JBEPFB010000030">
    <property type="protein sequence ID" value="MER7379187.1"/>
    <property type="molecule type" value="Genomic_DNA"/>
</dbReference>
<name>A0ABV1Y5R9_9ACTN</name>